<proteinExistence type="predicted"/>
<protein>
    <submittedName>
        <fullName evidence="1">Uncharacterized protein</fullName>
    </submittedName>
</protein>
<reference evidence="2" key="1">
    <citation type="journal article" date="2023" name="Front. Plant Sci.">
        <title>Chromosomal-level genome assembly of Melastoma candidum provides insights into trichome evolution.</title>
        <authorList>
            <person name="Zhong Y."/>
            <person name="Wu W."/>
            <person name="Sun C."/>
            <person name="Zou P."/>
            <person name="Liu Y."/>
            <person name="Dai S."/>
            <person name="Zhou R."/>
        </authorList>
    </citation>
    <scope>NUCLEOTIDE SEQUENCE [LARGE SCALE GENOMIC DNA]</scope>
</reference>
<accession>A0ACB9KZA8</accession>
<comment type="caution">
    <text evidence="1">The sequence shown here is derived from an EMBL/GenBank/DDBJ whole genome shotgun (WGS) entry which is preliminary data.</text>
</comment>
<sequence length="582" mass="65395">MSSCLLPCFKCQPDAFSSLLFLRTSFPNKNRETICIRTQCALYTTPSSASTSTSSTATAVVLDLERLRLPSFDTCGDPVSSGRPWTYTGSVGPPPQVNLEATLASENLLTSDEAVIAAAAAEAVALAKAALKSAKDAALLIKSKDSSEKETRPETSFRMNNSLLKHSENTGLSQSLLTNDFMRSENVLLAENICQSDGIESNDLVPTDEELKALQEQLSKCVTVRPQRQMERKVRRERATEKAAASVVSVKSGPRSRKKRVSSHNVDNTDPLRYLTGSNGSFKLLTSTEELELSEGIQDLLKLERLHEELAERCGSEPTFDQWATAAGTDQKTLRKRISYGTICKDRMIKSNIRLVISIAKNYQNAGMNLQDLVQEGCRGLIRGTEKFNASKGFKFSTYAHWWIKQAVWKYLSDQSRTIRLPFHMVEATYKVKEARKKLYRVNGRQPENEEVAEAAGLSLKRLNAVLMTPKAPRSLDQKMGINQNLKPSEVISDPDAETAEDMLLREFMKKDLEKVLNSLNPRENQVIRWRFGLEDGRMKTLQEIGEIMGVSRERIRQIESCAFRKLKNKKRTKHLRQYITL</sequence>
<dbReference type="Proteomes" id="UP001057402">
    <property type="component" value="Chromosome 12"/>
</dbReference>
<evidence type="ECO:0000313" key="1">
    <source>
        <dbReference type="EMBL" id="KAI4302869.1"/>
    </source>
</evidence>
<evidence type="ECO:0000313" key="2">
    <source>
        <dbReference type="Proteomes" id="UP001057402"/>
    </source>
</evidence>
<gene>
    <name evidence="1" type="ORF">MLD38_038567</name>
</gene>
<organism evidence="1 2">
    <name type="scientific">Melastoma candidum</name>
    <dbReference type="NCBI Taxonomy" id="119954"/>
    <lineage>
        <taxon>Eukaryota</taxon>
        <taxon>Viridiplantae</taxon>
        <taxon>Streptophyta</taxon>
        <taxon>Embryophyta</taxon>
        <taxon>Tracheophyta</taxon>
        <taxon>Spermatophyta</taxon>
        <taxon>Magnoliopsida</taxon>
        <taxon>eudicotyledons</taxon>
        <taxon>Gunneridae</taxon>
        <taxon>Pentapetalae</taxon>
        <taxon>rosids</taxon>
        <taxon>malvids</taxon>
        <taxon>Myrtales</taxon>
        <taxon>Melastomataceae</taxon>
        <taxon>Melastomatoideae</taxon>
        <taxon>Melastomateae</taxon>
        <taxon>Melastoma</taxon>
    </lineage>
</organism>
<keyword evidence="2" id="KW-1185">Reference proteome</keyword>
<name>A0ACB9KZA8_9MYRT</name>
<dbReference type="EMBL" id="CM042891">
    <property type="protein sequence ID" value="KAI4302869.1"/>
    <property type="molecule type" value="Genomic_DNA"/>
</dbReference>